<feature type="region of interest" description="Disordered" evidence="1">
    <location>
        <begin position="766"/>
        <end position="798"/>
    </location>
</feature>
<feature type="compositionally biased region" description="Polar residues" evidence="1">
    <location>
        <begin position="963"/>
        <end position="978"/>
    </location>
</feature>
<dbReference type="AlphaFoldDB" id="A0A8H8D1F9"/>
<feature type="region of interest" description="Disordered" evidence="1">
    <location>
        <begin position="963"/>
        <end position="986"/>
    </location>
</feature>
<feature type="region of interest" description="Disordered" evidence="1">
    <location>
        <begin position="284"/>
        <end position="373"/>
    </location>
</feature>
<evidence type="ECO:0000313" key="3">
    <source>
        <dbReference type="Proteomes" id="UP000670092"/>
    </source>
</evidence>
<feature type="compositionally biased region" description="Polar residues" evidence="1">
    <location>
        <begin position="788"/>
        <end position="798"/>
    </location>
</feature>
<organism evidence="2 3">
    <name type="scientific">Ajellomyces capsulatus</name>
    <name type="common">Darling's disease fungus</name>
    <name type="synonym">Histoplasma capsulatum</name>
    <dbReference type="NCBI Taxonomy" id="5037"/>
    <lineage>
        <taxon>Eukaryota</taxon>
        <taxon>Fungi</taxon>
        <taxon>Dikarya</taxon>
        <taxon>Ascomycota</taxon>
        <taxon>Pezizomycotina</taxon>
        <taxon>Eurotiomycetes</taxon>
        <taxon>Eurotiomycetidae</taxon>
        <taxon>Onygenales</taxon>
        <taxon>Ajellomycetaceae</taxon>
        <taxon>Histoplasma</taxon>
    </lineage>
</organism>
<reference evidence="2 3" key="1">
    <citation type="submission" date="2021-01" db="EMBL/GenBank/DDBJ databases">
        <title>Chromosome-level genome assembly of a human fungal pathogen reveals clustering of transcriptionally co-regulated genes.</title>
        <authorList>
            <person name="Voorhies M."/>
            <person name="Cohen S."/>
            <person name="Shea T.P."/>
            <person name="Petrus S."/>
            <person name="Munoz J.F."/>
            <person name="Poplawski S."/>
            <person name="Goldman W.E."/>
            <person name="Michael T."/>
            <person name="Cuomo C.A."/>
            <person name="Sil A."/>
            <person name="Beyhan S."/>
        </authorList>
    </citation>
    <scope>NUCLEOTIDE SEQUENCE [LARGE SCALE GENOMIC DNA]</scope>
    <source>
        <strain evidence="2 3">G184AR</strain>
    </source>
</reference>
<feature type="region of interest" description="Disordered" evidence="1">
    <location>
        <begin position="900"/>
        <end position="920"/>
    </location>
</feature>
<protein>
    <submittedName>
        <fullName evidence="2">Conserved serine-threonine rich protein</fullName>
    </submittedName>
</protein>
<evidence type="ECO:0000313" key="2">
    <source>
        <dbReference type="EMBL" id="KAG5296373.1"/>
    </source>
</evidence>
<sequence length="1038" mass="114710">MASSSLSSRHRSLKHLILPYQQLLAPAIPSTSETLRSQVTLYPRQQRSLFWWSRRHDPKWLSEGKSRLQKLMQKEKEIQSFYKKYVSRGRRRRPYLYQSWEGSKFYFPHEASRLHRRCDVSDELVQGMGKGNRGEKSWLAKERPPDNGFEDPKSPGGKNSFDSRGGKEHEFGESMRHESEKWFEEFKKAINRDPYGFIFGRRLQPFPFGLKHGSWLSFYHSLFAGEGPTDSRPRPGSPADIRNPATEEGAGSRTETSSEININDDHLPSSNTVTDAAFEFDPISGRMVPARNKTTSNRADDSSPMIISNPRDGEAEMETRDEQENSNQKPNIDIKEPLVLEPEHRVSSKMTSPKDANDQTDLKSSQTLDTEGLGTIETKQPAANMSVIDNDTIGAHSSNVGKSVDTEQIISESNQPDSAETTLGKDVKDTLKSDGWALNESEKPAGAAVLTSTSEEANTTTFDAKNKTPMHKISPLGEDDEDVQASDWQSHQYLIAKAKKSIENSGRLPKELEGMSHSDYLRYLESLEAPNASPLCEIYQKAYDIRDDSRTKENVDQLRASDIRASYKTWAERHGVEEAYGALQDADCGLDIDELRWKLRQDNRTVSKVETGRDSVSSATEATEPVQKVMNLLFRDDTAGTERSKVTHMCNVDSVDDASTTVSSSKRDGIHPIFGIKTTDANRHREIGNIARELREIKEATVLMNALLTGQHSPSGTTADVLSVTPSERMAIEERETQVAQISEILSDVKNVNASVASTLAELGEDVQRKKSTREEDAGRSPLDQNVEAKNSSSRSNPSQYRILAYDSLTMEVKEMGISAGHSGSGEIAQLLHPTEALSRLSNPSRFLEHLPRLEAQGFGIVSGGGDILIFKKVKESEGKLVDDGEHVARTLEASIPDVTAAKQNSSDTYGDGGDRVHPPVQAAQLGNEVVDQIESSETLKGSPTGRDASHVFDQGIVSSFDSGATKKQQQQEGELSTPNPPKSEKAHPFLRKALRRILLTGGVAAGTCYALGVVVEYFRTGGQDGLGPQGFTGLEGR</sequence>
<feature type="compositionally biased region" description="Basic and acidic residues" evidence="1">
    <location>
        <begin position="132"/>
        <end position="153"/>
    </location>
</feature>
<dbReference type="Proteomes" id="UP000670092">
    <property type="component" value="Unassembled WGS sequence"/>
</dbReference>
<feature type="region of interest" description="Disordered" evidence="1">
    <location>
        <begin position="227"/>
        <end position="272"/>
    </location>
</feature>
<feature type="compositionally biased region" description="Basic and acidic residues" evidence="1">
    <location>
        <begin position="766"/>
        <end position="779"/>
    </location>
</feature>
<dbReference type="OrthoDB" id="3946750at2759"/>
<dbReference type="VEuPathDB" id="FungiDB:I7I52_07005"/>
<dbReference type="EMBL" id="JAEVHI010000003">
    <property type="protein sequence ID" value="KAG5296373.1"/>
    <property type="molecule type" value="Genomic_DNA"/>
</dbReference>
<feature type="compositionally biased region" description="Basic and acidic residues" evidence="1">
    <location>
        <begin position="311"/>
        <end position="323"/>
    </location>
</feature>
<feature type="region of interest" description="Disordered" evidence="1">
    <location>
        <begin position="126"/>
        <end position="175"/>
    </location>
</feature>
<name>A0A8H8D1F9_AJECA</name>
<comment type="caution">
    <text evidence="2">The sequence shown here is derived from an EMBL/GenBank/DDBJ whole genome shotgun (WGS) entry which is preliminary data.</text>
</comment>
<proteinExistence type="predicted"/>
<evidence type="ECO:0000256" key="1">
    <source>
        <dbReference type="SAM" id="MobiDB-lite"/>
    </source>
</evidence>
<feature type="compositionally biased region" description="Basic and acidic residues" evidence="1">
    <location>
        <begin position="164"/>
        <end position="175"/>
    </location>
</feature>
<gene>
    <name evidence="2" type="ORF">I7I52_07005</name>
</gene>
<feature type="compositionally biased region" description="Basic and acidic residues" evidence="1">
    <location>
        <begin position="332"/>
        <end position="346"/>
    </location>
</feature>
<accession>A0A8H8D1F9</accession>